<gene>
    <name evidence="1" type="ORF">PROFUN_03223</name>
</gene>
<organism evidence="1 2">
    <name type="scientific">Planoprotostelium fungivorum</name>
    <dbReference type="NCBI Taxonomy" id="1890364"/>
    <lineage>
        <taxon>Eukaryota</taxon>
        <taxon>Amoebozoa</taxon>
        <taxon>Evosea</taxon>
        <taxon>Variosea</taxon>
        <taxon>Cavosteliida</taxon>
        <taxon>Cavosteliaceae</taxon>
        <taxon>Planoprotostelium</taxon>
    </lineage>
</organism>
<protein>
    <submittedName>
        <fullName evidence="1">Uncharacterized protein</fullName>
    </submittedName>
</protein>
<dbReference type="Proteomes" id="UP000241769">
    <property type="component" value="Unassembled WGS sequence"/>
</dbReference>
<name>A0A2P6NX51_9EUKA</name>
<reference evidence="1 2" key="1">
    <citation type="journal article" date="2018" name="Genome Biol. Evol.">
        <title>Multiple Roots of Fruiting Body Formation in Amoebozoa.</title>
        <authorList>
            <person name="Hillmann F."/>
            <person name="Forbes G."/>
            <person name="Novohradska S."/>
            <person name="Ferling I."/>
            <person name="Riege K."/>
            <person name="Groth M."/>
            <person name="Westermann M."/>
            <person name="Marz M."/>
            <person name="Spaller T."/>
            <person name="Winckler T."/>
            <person name="Schaap P."/>
            <person name="Glockner G."/>
        </authorList>
    </citation>
    <scope>NUCLEOTIDE SEQUENCE [LARGE SCALE GENOMIC DNA]</scope>
    <source>
        <strain evidence="1 2">Jena</strain>
    </source>
</reference>
<accession>A0A2P6NX51</accession>
<dbReference type="InParanoid" id="A0A2P6NX51"/>
<proteinExistence type="predicted"/>
<keyword evidence="2" id="KW-1185">Reference proteome</keyword>
<comment type="caution">
    <text evidence="1">The sequence shown here is derived from an EMBL/GenBank/DDBJ whole genome shotgun (WGS) entry which is preliminary data.</text>
</comment>
<dbReference type="EMBL" id="MDYQ01000010">
    <property type="protein sequence ID" value="PRP88506.1"/>
    <property type="molecule type" value="Genomic_DNA"/>
</dbReference>
<dbReference type="AlphaFoldDB" id="A0A2P6NX51"/>
<evidence type="ECO:0000313" key="1">
    <source>
        <dbReference type="EMBL" id="PRP88506.1"/>
    </source>
</evidence>
<evidence type="ECO:0000313" key="2">
    <source>
        <dbReference type="Proteomes" id="UP000241769"/>
    </source>
</evidence>
<sequence length="218" mass="25828">MQYNFATTFFLPAKLFQERAHNVVGEDEKMYGIRNVYITRSDFWLDFATFDSPSWLRYGSDRRLLCVVLLQRQTCLIMRLILRECGRSLQGLSHITYPYVCVLEARCKSCVWIDWQILLFVESDGGSDCACCDGVFVPIEVYVSDRNRRVRAIQMDILRQCHHNDRQRHDAPIRCHFERIVIRIDDSDYMVTVPNVHQSEFHRVHNKSHVNIYHRRPA</sequence>